<dbReference type="SUPFAM" id="SSF53098">
    <property type="entry name" value="Ribonuclease H-like"/>
    <property type="match status" value="1"/>
</dbReference>
<evidence type="ECO:0000313" key="4">
    <source>
        <dbReference type="Proteomes" id="UP001396334"/>
    </source>
</evidence>
<gene>
    <name evidence="3" type="ORF">V6N11_000362</name>
</gene>
<evidence type="ECO:0000256" key="1">
    <source>
        <dbReference type="SAM" id="MobiDB-lite"/>
    </source>
</evidence>
<dbReference type="Proteomes" id="UP001396334">
    <property type="component" value="Unassembled WGS sequence"/>
</dbReference>
<comment type="caution">
    <text evidence="3">The sequence shown here is derived from an EMBL/GenBank/DDBJ whole genome shotgun (WGS) entry which is preliminary data.</text>
</comment>
<organism evidence="3 4">
    <name type="scientific">Hibiscus sabdariffa</name>
    <name type="common">roselle</name>
    <dbReference type="NCBI Taxonomy" id="183260"/>
    <lineage>
        <taxon>Eukaryota</taxon>
        <taxon>Viridiplantae</taxon>
        <taxon>Streptophyta</taxon>
        <taxon>Embryophyta</taxon>
        <taxon>Tracheophyta</taxon>
        <taxon>Spermatophyta</taxon>
        <taxon>Magnoliopsida</taxon>
        <taxon>eudicotyledons</taxon>
        <taxon>Gunneridae</taxon>
        <taxon>Pentapetalae</taxon>
        <taxon>rosids</taxon>
        <taxon>malvids</taxon>
        <taxon>Malvales</taxon>
        <taxon>Malvaceae</taxon>
        <taxon>Malvoideae</taxon>
        <taxon>Hibiscus</taxon>
    </lineage>
</organism>
<evidence type="ECO:0000259" key="2">
    <source>
        <dbReference type="Pfam" id="PF05699"/>
    </source>
</evidence>
<protein>
    <recommendedName>
        <fullName evidence="2">HAT C-terminal dimerisation domain-containing protein</fullName>
    </recommendedName>
</protein>
<feature type="domain" description="HAT C-terminal dimerisation" evidence="2">
    <location>
        <begin position="91"/>
        <end position="125"/>
    </location>
</feature>
<dbReference type="InterPro" id="IPR012337">
    <property type="entry name" value="RNaseH-like_sf"/>
</dbReference>
<dbReference type="Pfam" id="PF05699">
    <property type="entry name" value="Dimer_Tnp_hAT"/>
    <property type="match status" value="1"/>
</dbReference>
<name>A0ABR1ZBQ8_9ROSI</name>
<proteinExistence type="predicted"/>
<reference evidence="3 4" key="1">
    <citation type="journal article" date="2024" name="G3 (Bethesda)">
        <title>Genome assembly of Hibiscus sabdariffa L. provides insights into metabolisms of medicinal natural products.</title>
        <authorList>
            <person name="Kim T."/>
        </authorList>
    </citation>
    <scope>NUCLEOTIDE SEQUENCE [LARGE SCALE GENOMIC DNA]</scope>
    <source>
        <strain evidence="3">TK-2024</strain>
        <tissue evidence="3">Old leaves</tissue>
    </source>
</reference>
<feature type="region of interest" description="Disordered" evidence="1">
    <location>
        <begin position="1"/>
        <end position="58"/>
    </location>
</feature>
<keyword evidence="4" id="KW-1185">Reference proteome</keyword>
<feature type="compositionally biased region" description="Basic and acidic residues" evidence="1">
    <location>
        <begin position="18"/>
        <end position="27"/>
    </location>
</feature>
<sequence length="200" mass="22643">MSVMGENVNLTLSSSTESTKEPEKIEETLTSGTKRRKGKNPVEASPTKGGELRKVGGAPDDEDWDKVASFLPFLKIFYDTTLSFSSSRQILGDNCARKSDDFDILVWWSMQTNNYPILMRMTRDVGRILDSFRTSLTPRLVEALISTKDWVRASLEPIIIEENLQSLENMEGEMQDLTLEQPIIVIDEKNEVLDTTHELP</sequence>
<dbReference type="PANTHER" id="PTHR23272:SF190">
    <property type="entry name" value="ZINC FINGER, BED-TYPE-RELATED"/>
    <property type="match status" value="1"/>
</dbReference>
<dbReference type="EMBL" id="JBBPBN010001739">
    <property type="protein sequence ID" value="KAK8477634.1"/>
    <property type="molecule type" value="Genomic_DNA"/>
</dbReference>
<accession>A0ABR1ZBQ8</accession>
<dbReference type="PANTHER" id="PTHR23272">
    <property type="entry name" value="BED FINGER-RELATED"/>
    <property type="match status" value="1"/>
</dbReference>
<dbReference type="InterPro" id="IPR008906">
    <property type="entry name" value="HATC_C_dom"/>
</dbReference>
<evidence type="ECO:0000313" key="3">
    <source>
        <dbReference type="EMBL" id="KAK8477634.1"/>
    </source>
</evidence>